<dbReference type="eggNOG" id="arCOG08948">
    <property type="taxonomic scope" value="Archaea"/>
</dbReference>
<gene>
    <name evidence="2" type="ORF">K933_07673</name>
</gene>
<protein>
    <recommendedName>
        <fullName evidence="4">Ferritin-like domain-containing protein</fullName>
    </recommendedName>
</protein>
<dbReference type="OrthoDB" id="201781at2157"/>
<evidence type="ECO:0000313" key="2">
    <source>
        <dbReference type="EMBL" id="ESP88712.1"/>
    </source>
</evidence>
<comment type="caution">
    <text evidence="2">The sequence shown here is derived from an EMBL/GenBank/DDBJ whole genome shotgun (WGS) entry which is preliminary data.</text>
</comment>
<dbReference type="Proteomes" id="UP000017840">
    <property type="component" value="Unassembled WGS sequence"/>
</dbReference>
<name>V4IZX5_9EURY</name>
<proteinExistence type="predicted"/>
<keyword evidence="3" id="KW-1185">Reference proteome</keyword>
<dbReference type="STRING" id="1324957.K933_07673"/>
<dbReference type="PROSITE" id="PS51318">
    <property type="entry name" value="TAT"/>
    <property type="match status" value="1"/>
</dbReference>
<dbReference type="InterPro" id="IPR006311">
    <property type="entry name" value="TAT_signal"/>
</dbReference>
<sequence length="260" mass="27834">MSDRERTPETEQDGPSPETAANTALDFGRRGFMGAAVAGLGAAFGMGQVAADHGSDDPTIPEILNYALTLERLEAAYYRNALASSGGVFDETAVETSEVARYFDRPTLRYSTYQHFEDIRDHEVYHVAALESTLDSLGAAVTAPTADEFVLPDGVYDSVDSFVGFAQVVEDLGVSAYAGAAPYLAKAELEAQDGNVMDLQVTPIALGIHSIEARHAGYVRTLTLQRPWPFGTDDDVADVAVDDPRSMGEVLEVAGDYIDG</sequence>
<feature type="region of interest" description="Disordered" evidence="1">
    <location>
        <begin position="1"/>
        <end position="22"/>
    </location>
</feature>
<evidence type="ECO:0000313" key="3">
    <source>
        <dbReference type="Proteomes" id="UP000017840"/>
    </source>
</evidence>
<dbReference type="Pfam" id="PF13668">
    <property type="entry name" value="Ferritin_2"/>
    <property type="match status" value="1"/>
</dbReference>
<organism evidence="2 3">
    <name type="scientific">Candidatus Halobonum tyrrellensis G22</name>
    <dbReference type="NCBI Taxonomy" id="1324957"/>
    <lineage>
        <taxon>Archaea</taxon>
        <taxon>Methanobacteriati</taxon>
        <taxon>Methanobacteriota</taxon>
        <taxon>Stenosarchaea group</taxon>
        <taxon>Halobacteria</taxon>
        <taxon>Halobacteriales</taxon>
        <taxon>Haloferacaceae</taxon>
        <taxon>Candidatus Halobonum</taxon>
    </lineage>
</organism>
<dbReference type="AlphaFoldDB" id="V4IZX5"/>
<accession>V4IZX5</accession>
<dbReference type="RefSeq" id="WP_023394120.1">
    <property type="nucleotide sequence ID" value="NZ_ASGZ01000026.1"/>
</dbReference>
<dbReference type="PATRIC" id="fig|1324957.4.peg.1555"/>
<dbReference type="EMBL" id="ASGZ01000026">
    <property type="protein sequence ID" value="ESP88712.1"/>
    <property type="molecule type" value="Genomic_DNA"/>
</dbReference>
<evidence type="ECO:0000256" key="1">
    <source>
        <dbReference type="SAM" id="MobiDB-lite"/>
    </source>
</evidence>
<reference evidence="2 3" key="1">
    <citation type="journal article" date="2013" name="Genome Announc.">
        <title>Draft Genome Sequence of 'Candidatus Halobonum tyrrellensis' Strain G22, Isolated from the Hypersaline Waters of Lake Tyrrell, Australia.</title>
        <authorList>
            <person name="Ugalde J.A."/>
            <person name="Narasingarao P."/>
            <person name="Kuo S."/>
            <person name="Podell S."/>
            <person name="Allen E.E."/>
        </authorList>
    </citation>
    <scope>NUCLEOTIDE SEQUENCE [LARGE SCALE GENOMIC DNA]</scope>
    <source>
        <strain evidence="2 3">G22</strain>
    </source>
</reference>
<evidence type="ECO:0008006" key="4">
    <source>
        <dbReference type="Google" id="ProtNLM"/>
    </source>
</evidence>